<dbReference type="Pfam" id="PF22633">
    <property type="entry name" value="F5_F8_type_C_2"/>
    <property type="match status" value="1"/>
</dbReference>
<dbReference type="InterPro" id="IPR008979">
    <property type="entry name" value="Galactose-bd-like_sf"/>
</dbReference>
<evidence type="ECO:0000256" key="1">
    <source>
        <dbReference type="SAM" id="MobiDB-lite"/>
    </source>
</evidence>
<evidence type="ECO:0000313" key="5">
    <source>
        <dbReference type="Proteomes" id="UP000612456"/>
    </source>
</evidence>
<dbReference type="InterPro" id="IPR039279">
    <property type="entry name" value="QRT3-like"/>
</dbReference>
<accession>A0A916ZDF7</accession>
<sequence>MLKRKWQLIICVCTALLMFFPPMYGTLPVAHADFGAVVNNDGQKGEVLKFVVQNDGNAGNHYSYQQFSNASYTFQAGDFIEYDVKIDQRLFGIGGIDIITSDGLNFRDTQSPDQNGISMHPGSNLSPIAYQNWYHRKIPVPSSRVGKVASQWLIASENDNALTTTVASYDNILITDGNGTTRKVVFKNSSDMLLNTNAFNALTSYYKMVTLPINNEISDNKEGIRLMATNDGSSGNHLVAMRFSNTAYTFQSGDYIEFDIKQDTFATSSGGLDLYASDGSWFKDTAAVDQNGVSIHPAADVVAYAYKNWYHRKIAVPSGWVGKSLSRSYIFGESDVPNESYIVWISNVVVTDGSGNVRKTIYKTSSDVNQNVNDGSSMVSYQNMSSVDTQNYYLSNSVWYAGGSNPNYISDGDISDSWYQDSGDLTAGGPLRGSMTIKRWVVYHASSSGGLSANYNTKDFTLQVSSDGVNYTDVDSVTENTAGITDRTVNVQAKYARIHITHGTQTGFGDAARIKEFEIYGTQNNSVQDNPISLYKPATADSYDNLSSGPDKAVNGLTNEYWYTTASSPNWLRIDLGDTYQVNRWVVKHASSDGDSAVYNTRDFKLQVSNDGTNFTDVDNVTGNTVGSTDRNISAKGRYFRLYITNAGQPGGDGDVRIREIQLYGDLSETQVPISLSKTTSSSSNDTGRDASKAADNNIGSQWRSLGTGTQWMKVDLGSKHVINRIVVQHAGTNWESSVNNTKDFKIQISDDDSTYTDLSTITGNTDPATDLSYATYPTARYVKVNVTAGTQSGGDNEARINELKVYGRPFNKAPNPRVISPVYSTSDVVIASYDVTESPYSADNTGTNDATYAIQKALDDCYAFGGGVVWLPSGTYRISDTITIPNHVTLRGDWQDPDTGTNYGTVLKAYVESNAQDVPGLIRLNSNSGLMGVTVYYPSQSASSPVPYPYTIEAPGANYSGAPYSEGFSHPNIMNVTLLNSYKGISIFRSTDPRTSIGESYYIRNVKGTALHTAMRIYNSADVGRVTDVKFINSYWSGAPAGFNPPSRSTLDTYTRANGTGVEIGDTDLATFYNMTFYDYNVGMILTSGVRGTFGGSLFGIDIQNSNIALKVDSVQAENGAHFSNSTFKANQGKNPIAIQINTNNSEPVYFMDSIIGGGASKAVDMPNNAQANFQNCTFDDWSGTYAVTANNGSLIVEGSTFSPVLTSTKKGINLTGSVKSAALLGNTINGSSSFFLTNTSSGDVKRQDTGYSFENHGVTGHTFKSAMPKPPNNNFYNVKASYGAKADGVTDDTAAIQNALNAAGSAGGGTVYLPGGKYKVATHLTVPANVELRGSDQFSHMVEAMGTVLYAYEGHNTSTPDMDTAFVTLNGANSGINGVTFYYPNQPSHIITPYIPYPWTIRGNSSGVYVMNTSFVNAYKGIDFGYGTNRTNNHYIGNVYGTVLENAIAVGNSTEGWIEDTLFNGTAWLRTTLPGVAAWFNECWYLLYTYMQNNTTQYWIGDVGNEHILGAFAYSGRYGFYFASQNGDGANAVLINSTSDNGTAGFKFAATGTNGVKVINAVTANGWPDNAQPDIEINSGTVKLFNVAAGFSSLKGVKITGGHSVLRGVKIKNAPSEVTGGTTAWNGVYMSYPGGSGPQLTISSGVTGSSITGSMGNGSVNIVNNAGAGAVLSNNINY</sequence>
<dbReference type="InterPro" id="IPR000421">
    <property type="entry name" value="FA58C"/>
</dbReference>
<feature type="signal peptide" evidence="2">
    <location>
        <begin position="1"/>
        <end position="25"/>
    </location>
</feature>
<dbReference type="SUPFAM" id="SSF49785">
    <property type="entry name" value="Galactose-binding domain-like"/>
    <property type="match status" value="3"/>
</dbReference>
<dbReference type="RefSeq" id="WP_188997140.1">
    <property type="nucleotide sequence ID" value="NZ_BMHP01000004.1"/>
</dbReference>
<dbReference type="Proteomes" id="UP000612456">
    <property type="component" value="Unassembled WGS sequence"/>
</dbReference>
<dbReference type="SUPFAM" id="SSF51126">
    <property type="entry name" value="Pectin lyase-like"/>
    <property type="match status" value="2"/>
</dbReference>
<feature type="compositionally biased region" description="Low complexity" evidence="1">
    <location>
        <begin position="675"/>
        <end position="684"/>
    </location>
</feature>
<evidence type="ECO:0000313" key="4">
    <source>
        <dbReference type="EMBL" id="GGD89778.1"/>
    </source>
</evidence>
<keyword evidence="2" id="KW-0732">Signal</keyword>
<dbReference type="PANTHER" id="PTHR33928">
    <property type="entry name" value="POLYGALACTURONASE QRT3"/>
    <property type="match status" value="1"/>
</dbReference>
<comment type="caution">
    <text evidence="4">The sequence shown here is derived from an EMBL/GenBank/DDBJ whole genome shotgun (WGS) entry which is preliminary data.</text>
</comment>
<protein>
    <recommendedName>
        <fullName evidence="3">F5/8 type C domain-containing protein</fullName>
    </recommendedName>
</protein>
<proteinExistence type="predicted"/>
<organism evidence="4 5">
    <name type="scientific">Paenibacillus nasutitermitis</name>
    <dbReference type="NCBI Taxonomy" id="1652958"/>
    <lineage>
        <taxon>Bacteria</taxon>
        <taxon>Bacillati</taxon>
        <taxon>Bacillota</taxon>
        <taxon>Bacilli</taxon>
        <taxon>Bacillales</taxon>
        <taxon>Paenibacillaceae</taxon>
        <taxon>Paenibacillus</taxon>
    </lineage>
</organism>
<dbReference type="InterPro" id="IPR024535">
    <property type="entry name" value="RHGA/B-epi-like_pectate_lyase"/>
</dbReference>
<feature type="domain" description="F5/8 type C" evidence="3">
    <location>
        <begin position="658"/>
        <end position="809"/>
    </location>
</feature>
<dbReference type="InterPro" id="IPR012334">
    <property type="entry name" value="Pectin_lyas_fold"/>
</dbReference>
<dbReference type="EMBL" id="BMHP01000004">
    <property type="protein sequence ID" value="GGD89778.1"/>
    <property type="molecule type" value="Genomic_DNA"/>
</dbReference>
<dbReference type="Gene3D" id="2.160.20.10">
    <property type="entry name" value="Single-stranded right-handed beta-helix, Pectin lyase-like"/>
    <property type="match status" value="2"/>
</dbReference>
<keyword evidence="5" id="KW-1185">Reference proteome</keyword>
<reference evidence="4" key="2">
    <citation type="submission" date="2020-09" db="EMBL/GenBank/DDBJ databases">
        <authorList>
            <person name="Sun Q."/>
            <person name="Zhou Y."/>
        </authorList>
    </citation>
    <scope>NUCLEOTIDE SEQUENCE</scope>
    <source>
        <strain evidence="4">CGMCC 1.15178</strain>
    </source>
</reference>
<dbReference type="InterPro" id="IPR011050">
    <property type="entry name" value="Pectin_lyase_fold/virulence"/>
</dbReference>
<evidence type="ECO:0000256" key="2">
    <source>
        <dbReference type="SAM" id="SignalP"/>
    </source>
</evidence>
<name>A0A916ZDF7_9BACL</name>
<feature type="chain" id="PRO_5038519802" description="F5/8 type C domain-containing protein" evidence="2">
    <location>
        <begin position="26"/>
        <end position="1680"/>
    </location>
</feature>
<gene>
    <name evidence="4" type="ORF">GCM10010911_55550</name>
</gene>
<feature type="region of interest" description="Disordered" evidence="1">
    <location>
        <begin position="674"/>
        <end position="702"/>
    </location>
</feature>
<reference evidence="4" key="1">
    <citation type="journal article" date="2014" name="Int. J. Syst. Evol. Microbiol.">
        <title>Complete genome sequence of Corynebacterium casei LMG S-19264T (=DSM 44701T), isolated from a smear-ripened cheese.</title>
        <authorList>
            <consortium name="US DOE Joint Genome Institute (JGI-PGF)"/>
            <person name="Walter F."/>
            <person name="Albersmeier A."/>
            <person name="Kalinowski J."/>
            <person name="Ruckert C."/>
        </authorList>
    </citation>
    <scope>NUCLEOTIDE SEQUENCE</scope>
    <source>
        <strain evidence="4">CGMCC 1.15178</strain>
    </source>
</reference>
<dbReference type="PROSITE" id="PS50022">
    <property type="entry name" value="FA58C_3"/>
    <property type="match status" value="2"/>
</dbReference>
<dbReference type="Pfam" id="PF12708">
    <property type="entry name" value="Pect-lyase_RHGA_epim"/>
    <property type="match status" value="2"/>
</dbReference>
<evidence type="ECO:0000259" key="3">
    <source>
        <dbReference type="PROSITE" id="PS50022"/>
    </source>
</evidence>
<dbReference type="Pfam" id="PF00754">
    <property type="entry name" value="F5_F8_type_C"/>
    <property type="match status" value="2"/>
</dbReference>
<feature type="domain" description="F5/8 type C" evidence="3">
    <location>
        <begin position="520"/>
        <end position="642"/>
    </location>
</feature>
<dbReference type="GO" id="GO:0004650">
    <property type="term" value="F:polygalacturonase activity"/>
    <property type="evidence" value="ECO:0007669"/>
    <property type="project" value="InterPro"/>
</dbReference>
<dbReference type="Gene3D" id="2.60.120.260">
    <property type="entry name" value="Galactose-binding domain-like"/>
    <property type="match status" value="3"/>
</dbReference>
<dbReference type="PANTHER" id="PTHR33928:SF2">
    <property type="entry name" value="PECTATE LYASE SUPERFAMILY PROTEIN DOMAIN-CONTAINING PROTEIN-RELATED"/>
    <property type="match status" value="1"/>
</dbReference>